<dbReference type="Pfam" id="PF19891">
    <property type="entry name" value="DUF6364"/>
    <property type="match status" value="1"/>
</dbReference>
<evidence type="ECO:0008006" key="3">
    <source>
        <dbReference type="Google" id="ProtNLM"/>
    </source>
</evidence>
<dbReference type="Proteomes" id="UP000006176">
    <property type="component" value="Chromosome"/>
</dbReference>
<evidence type="ECO:0000313" key="2">
    <source>
        <dbReference type="Proteomes" id="UP000006176"/>
    </source>
</evidence>
<keyword evidence="2" id="KW-1185">Reference proteome</keyword>
<accession>I3Y0C2</accession>
<sequence length="76" mass="8757">MSSKITLYTDVQLIENMKLYAKKHNTSVSKMVTQFFESILKKEEKSAPSSKTSQLRGVLKGAKEDDYLTHLEKKYL</sequence>
<dbReference type="PATRIC" id="fig|760154.4.peg.2374"/>
<organism evidence="1 2">
    <name type="scientific">Sulfurospirillum barnesii (strain ATCC 700032 / DSM 10660 / SES-3)</name>
    <dbReference type="NCBI Taxonomy" id="760154"/>
    <lineage>
        <taxon>Bacteria</taxon>
        <taxon>Pseudomonadati</taxon>
        <taxon>Campylobacterota</taxon>
        <taxon>Epsilonproteobacteria</taxon>
        <taxon>Campylobacterales</taxon>
        <taxon>Sulfurospirillaceae</taxon>
        <taxon>Sulfurospirillum</taxon>
    </lineage>
</organism>
<dbReference type="STRING" id="760154.Sulba_2378"/>
<name>I3Y0C2_SULBS</name>
<gene>
    <name evidence="1" type="ordered locus">Sulba_2378</name>
</gene>
<dbReference type="InterPro" id="IPR045944">
    <property type="entry name" value="DUF6364"/>
</dbReference>
<proteinExistence type="predicted"/>
<reference evidence="1 2" key="1">
    <citation type="submission" date="2012-06" db="EMBL/GenBank/DDBJ databases">
        <title>Complete sequence of Sulfurospirillum barnesii SES-3.</title>
        <authorList>
            <consortium name="US DOE Joint Genome Institute"/>
            <person name="Lucas S."/>
            <person name="Han J."/>
            <person name="Lapidus A."/>
            <person name="Cheng J.-F."/>
            <person name="Goodwin L."/>
            <person name="Pitluck S."/>
            <person name="Peters L."/>
            <person name="Ovchinnikova G."/>
            <person name="Lu M."/>
            <person name="Detter J.C."/>
            <person name="Han C."/>
            <person name="Tapia R."/>
            <person name="Land M."/>
            <person name="Hauser L."/>
            <person name="Kyrpides N."/>
            <person name="Ivanova N."/>
            <person name="Pagani I."/>
            <person name="Stolz J."/>
            <person name="Arkin A."/>
            <person name="Dehal P."/>
            <person name="Oremland R."/>
            <person name="Saltikov C."/>
            <person name="Basu P."/>
            <person name="Hollibaugh J."/>
            <person name="Newman D."/>
            <person name="Stolyar S."/>
            <person name="Hazen T."/>
            <person name="Woyke T."/>
        </authorList>
    </citation>
    <scope>NUCLEOTIDE SEQUENCE [LARGE SCALE GENOMIC DNA]</scope>
    <source>
        <strain evidence="2">ATCC 700032 / DSM 10660 / SES-3</strain>
    </source>
</reference>
<protein>
    <recommendedName>
        <fullName evidence="3">Antitoxin</fullName>
    </recommendedName>
</protein>
<dbReference type="KEGG" id="sba:Sulba_2378"/>
<dbReference type="AlphaFoldDB" id="I3Y0C2"/>
<dbReference type="EMBL" id="CP003333">
    <property type="protein sequence ID" value="AFL69646.1"/>
    <property type="molecule type" value="Genomic_DNA"/>
</dbReference>
<evidence type="ECO:0000313" key="1">
    <source>
        <dbReference type="EMBL" id="AFL69646.1"/>
    </source>
</evidence>
<dbReference type="RefSeq" id="WP_014770509.1">
    <property type="nucleotide sequence ID" value="NC_018002.1"/>
</dbReference>
<dbReference type="HOGENOM" id="CLU_168243_3_1_7"/>
<dbReference type="OrthoDB" id="5373232at2"/>